<reference evidence="5" key="1">
    <citation type="submission" date="2015-11" db="EMBL/GenBank/DDBJ databases">
        <title>De novo transcriptome assembly of four potential Pierce s Disease insect vectors from Arizona vineyards.</title>
        <authorList>
            <person name="Tassone E.E."/>
        </authorList>
    </citation>
    <scope>NUCLEOTIDE SEQUENCE</scope>
</reference>
<feature type="non-terminal residue" evidence="5">
    <location>
        <position position="1"/>
    </location>
</feature>
<dbReference type="AlphaFoldDB" id="A0A1B6HPU4"/>
<dbReference type="SUPFAM" id="SSF54160">
    <property type="entry name" value="Chromo domain-like"/>
    <property type="match status" value="1"/>
</dbReference>
<dbReference type="InterPro" id="IPR016197">
    <property type="entry name" value="Chromo-like_dom_sf"/>
</dbReference>
<dbReference type="InterPro" id="IPR000953">
    <property type="entry name" value="Chromo/chromo_shadow_dom"/>
</dbReference>
<protein>
    <recommendedName>
        <fullName evidence="4">Chromo domain-containing protein</fullName>
    </recommendedName>
</protein>
<feature type="compositionally biased region" description="Polar residues" evidence="3">
    <location>
        <begin position="210"/>
        <end position="221"/>
    </location>
</feature>
<feature type="region of interest" description="Disordered" evidence="3">
    <location>
        <begin position="208"/>
        <end position="230"/>
    </location>
</feature>
<comment type="subcellular location">
    <subcellularLocation>
        <location evidence="1">Nucleus</location>
    </subcellularLocation>
</comment>
<dbReference type="Gene3D" id="2.40.50.40">
    <property type="match status" value="1"/>
</dbReference>
<dbReference type="EMBL" id="GECU01031010">
    <property type="protein sequence ID" value="JAS76696.1"/>
    <property type="molecule type" value="Transcribed_RNA"/>
</dbReference>
<dbReference type="GO" id="GO:0005634">
    <property type="term" value="C:nucleus"/>
    <property type="evidence" value="ECO:0007669"/>
    <property type="project" value="UniProtKB-SubCell"/>
</dbReference>
<evidence type="ECO:0000256" key="2">
    <source>
        <dbReference type="ARBA" id="ARBA00023242"/>
    </source>
</evidence>
<evidence type="ECO:0000313" key="5">
    <source>
        <dbReference type="EMBL" id="JAS76696.1"/>
    </source>
</evidence>
<keyword evidence="2" id="KW-0539">Nucleus</keyword>
<dbReference type="Pfam" id="PF01393">
    <property type="entry name" value="Chromo_shadow"/>
    <property type="match status" value="1"/>
</dbReference>
<dbReference type="GO" id="GO:0005694">
    <property type="term" value="C:chromosome"/>
    <property type="evidence" value="ECO:0007669"/>
    <property type="project" value="UniProtKB-ARBA"/>
</dbReference>
<dbReference type="CDD" id="cd00034">
    <property type="entry name" value="CSD"/>
    <property type="match status" value="1"/>
</dbReference>
<organism evidence="5">
    <name type="scientific">Homalodisca liturata</name>
    <dbReference type="NCBI Taxonomy" id="320908"/>
    <lineage>
        <taxon>Eukaryota</taxon>
        <taxon>Metazoa</taxon>
        <taxon>Ecdysozoa</taxon>
        <taxon>Arthropoda</taxon>
        <taxon>Hexapoda</taxon>
        <taxon>Insecta</taxon>
        <taxon>Pterygota</taxon>
        <taxon>Neoptera</taxon>
        <taxon>Paraneoptera</taxon>
        <taxon>Hemiptera</taxon>
        <taxon>Auchenorrhyncha</taxon>
        <taxon>Membracoidea</taxon>
        <taxon>Cicadellidae</taxon>
        <taxon>Cicadellinae</taxon>
        <taxon>Proconiini</taxon>
        <taxon>Homalodisca</taxon>
    </lineage>
</organism>
<proteinExistence type="predicted"/>
<dbReference type="SMART" id="SM00300">
    <property type="entry name" value="ChSh"/>
    <property type="match status" value="1"/>
</dbReference>
<dbReference type="PROSITE" id="PS50013">
    <property type="entry name" value="CHROMO_2"/>
    <property type="match status" value="1"/>
</dbReference>
<gene>
    <name evidence="5" type="ORF">g.8774</name>
</gene>
<evidence type="ECO:0000256" key="3">
    <source>
        <dbReference type="SAM" id="MobiDB-lite"/>
    </source>
</evidence>
<accession>A0A1B6HPU4</accession>
<name>A0A1B6HPU4_9HEMI</name>
<evidence type="ECO:0000256" key="1">
    <source>
        <dbReference type="ARBA" id="ARBA00004123"/>
    </source>
</evidence>
<dbReference type="InterPro" id="IPR008251">
    <property type="entry name" value="Chromo_shadow_dom"/>
</dbReference>
<feature type="domain" description="Chromo" evidence="4">
    <location>
        <begin position="604"/>
        <end position="662"/>
    </location>
</feature>
<sequence>CPLLPERSNHLVYFTGVLLYDSNSEFDSLLLVNIQDLEMCPTEKPWSDKEEIRKLSGEEDNNEAAEPEQEVVIYQEAIIPVTMEIGNLEDLGLNPGSLDLGEDLDSIGAQILSLAEAASSPPRLADSEKIVVESQSLLDSDQNDYLSLLQSIDCDLPVIDLSDDGLTPAPVKGVDRKSTGQRSYMLPGRALTVVNDVITIENSPIEIASHSETSPQGSYTSESKKKRSLNFKHKNVSSSFETDNLSTKTSVFREPRYKTRTLKEIKTSSDDRSNNHLTLCNNESVVSTGCKTNNSNNYKISNSDDSSAISCRRVKKLPRNVPPISIDKAWKVGEDFICDDRSEKINYIQTICGSKKSQLHPTSHSYSTLVVNKTDDEINVVDIDELLLDRSSVEEAEENIDVEGFGEDVLDIEATNKRNVKEVSKNITSKETIPHFKNLSKHEVKSLNNKRCAKKNINKNEIDPKNVEVDIKKKGLNAQRLSNMVNGVPNKKYIADKRILSSKNLQVLQSTSILKNCLINSKSLTCFETCEGAIHTSHMKHIPEGEKHNQWTLNKKQKEIISRASKINNLNPFNLLDHFSEEEIKILGGEIHEVSRENGFERGLEIESIEGATLVEDTTLLLIKWKGVNEAELIPSTVLRMKCPQLLIQFYQKRLNWICNNDCIYTNQPHQLHQHPPAP</sequence>
<evidence type="ECO:0000259" key="4">
    <source>
        <dbReference type="PROSITE" id="PS50013"/>
    </source>
</evidence>